<accession>A0A1Q4HEY3</accession>
<dbReference type="Proteomes" id="UP000220340">
    <property type="component" value="Unassembled WGS sequence"/>
</dbReference>
<reference evidence="2 4" key="2">
    <citation type="submission" date="2017-10" db="EMBL/GenBank/DDBJ databases">
        <title>The new phylogeny of genus Mycobacterium.</title>
        <authorList>
            <person name="Tortoli E."/>
            <person name="Trovato A."/>
            <person name="Cirillo D.M."/>
        </authorList>
    </citation>
    <scope>NUCLEOTIDE SEQUENCE [LARGE SCALE GENOMIC DNA]</scope>
    <source>
        <strain evidence="2 4">IP141170001</strain>
    </source>
</reference>
<evidence type="ECO:0000313" key="4">
    <source>
        <dbReference type="Proteomes" id="UP000220340"/>
    </source>
</evidence>
<protein>
    <submittedName>
        <fullName evidence="1">Uncharacterized protein</fullName>
    </submittedName>
</protein>
<reference evidence="1 3" key="1">
    <citation type="submission" date="2016-09" db="EMBL/GenBank/DDBJ databases">
        <title>genome sequences of unsequenced Mycobacteria.</title>
        <authorList>
            <person name="Greninger A.L."/>
            <person name="Jerome K.R."/>
            <person name="Mcnair B."/>
            <person name="Wallis C."/>
            <person name="Fang F."/>
        </authorList>
    </citation>
    <scope>NUCLEOTIDE SEQUENCE [LARGE SCALE GENOMIC DNA]</scope>
    <source>
        <strain evidence="1 3">BM1</strain>
    </source>
</reference>
<keyword evidence="4" id="KW-1185">Reference proteome</keyword>
<evidence type="ECO:0000313" key="2">
    <source>
        <dbReference type="EMBL" id="PEG54592.1"/>
    </source>
</evidence>
<dbReference type="EMBL" id="PDCR01000011">
    <property type="protein sequence ID" value="PEG54592.1"/>
    <property type="molecule type" value="Genomic_DNA"/>
</dbReference>
<dbReference type="EMBL" id="MIJD01000036">
    <property type="protein sequence ID" value="OPE55323.1"/>
    <property type="molecule type" value="Genomic_DNA"/>
</dbReference>
<dbReference type="RefSeq" id="WP_073856390.1">
    <property type="nucleotide sequence ID" value="NZ_BAAATC010000020.1"/>
</dbReference>
<dbReference type="Proteomes" id="UP000191039">
    <property type="component" value="Unassembled WGS sequence"/>
</dbReference>
<gene>
    <name evidence="1" type="ORF">BV510_05595</name>
    <name evidence="2" type="ORF">CRI78_10410</name>
</gene>
<dbReference type="OrthoDB" id="4735783at2"/>
<evidence type="ECO:0000313" key="3">
    <source>
        <dbReference type="Proteomes" id="UP000191039"/>
    </source>
</evidence>
<name>A0A1Q4HEY3_9MYCO</name>
<dbReference type="STRING" id="1801.BRW64_11630"/>
<sequence length="78" mass="7925">MTLTDPVAALADDCSFIDYLTGLAGLGRLVRTVAGPDPHTSGTADDFVHLLLGIASLGSAIEALAERTSDTPAARSSP</sequence>
<organism evidence="1 3">
    <name type="scientific">Mycolicibacterium diernhoferi</name>
    <dbReference type="NCBI Taxonomy" id="1801"/>
    <lineage>
        <taxon>Bacteria</taxon>
        <taxon>Bacillati</taxon>
        <taxon>Actinomycetota</taxon>
        <taxon>Actinomycetes</taxon>
        <taxon>Mycobacteriales</taxon>
        <taxon>Mycobacteriaceae</taxon>
        <taxon>Mycolicibacterium</taxon>
    </lineage>
</organism>
<proteinExistence type="predicted"/>
<comment type="caution">
    <text evidence="1">The sequence shown here is derived from an EMBL/GenBank/DDBJ whole genome shotgun (WGS) entry which is preliminary data.</text>
</comment>
<dbReference type="AlphaFoldDB" id="A0A1Q4HEY3"/>
<evidence type="ECO:0000313" key="1">
    <source>
        <dbReference type="EMBL" id="OPE55323.1"/>
    </source>
</evidence>